<accession>A0A8A7KFM8</accession>
<dbReference type="InterPro" id="IPR001444">
    <property type="entry name" value="Flag_bb_rod_N"/>
</dbReference>
<protein>
    <recommendedName>
        <fullName evidence="3 5">Flagellar hook protein FlgE</fullName>
    </recommendedName>
</protein>
<dbReference type="Proteomes" id="UP000665020">
    <property type="component" value="Chromosome"/>
</dbReference>
<keyword evidence="11" id="KW-0969">Cilium</keyword>
<dbReference type="InterPro" id="IPR053967">
    <property type="entry name" value="LlgE_F_G-like_D1"/>
</dbReference>
<dbReference type="GO" id="GO:0005829">
    <property type="term" value="C:cytosol"/>
    <property type="evidence" value="ECO:0007669"/>
    <property type="project" value="TreeGrafter"/>
</dbReference>
<organism evidence="11 12">
    <name type="scientific">Iocasia fonsfrigidae</name>
    <dbReference type="NCBI Taxonomy" id="2682810"/>
    <lineage>
        <taxon>Bacteria</taxon>
        <taxon>Bacillati</taxon>
        <taxon>Bacillota</taxon>
        <taxon>Clostridia</taxon>
        <taxon>Halanaerobiales</taxon>
        <taxon>Halanaerobiaceae</taxon>
        <taxon>Iocasia</taxon>
    </lineage>
</organism>
<feature type="domain" description="Flagellar hook protein FlgE D2" evidence="9">
    <location>
        <begin position="171"/>
        <end position="274"/>
    </location>
</feature>
<dbReference type="InterPro" id="IPR037058">
    <property type="entry name" value="Falgellar_hook_FlgE_sf"/>
</dbReference>
<evidence type="ECO:0000313" key="12">
    <source>
        <dbReference type="Proteomes" id="UP000665020"/>
    </source>
</evidence>
<evidence type="ECO:0000259" key="9">
    <source>
        <dbReference type="Pfam" id="PF07559"/>
    </source>
</evidence>
<feature type="domain" description="Flagellar basal-body/hook protein C-terminal" evidence="8">
    <location>
        <begin position="479"/>
        <end position="523"/>
    </location>
</feature>
<dbReference type="AlphaFoldDB" id="A0A8A7KFM8"/>
<dbReference type="Pfam" id="PF00460">
    <property type="entry name" value="Flg_bb_rod"/>
    <property type="match status" value="1"/>
</dbReference>
<evidence type="ECO:0000256" key="6">
    <source>
        <dbReference type="SAM" id="MobiDB-lite"/>
    </source>
</evidence>
<dbReference type="InterPro" id="IPR019776">
    <property type="entry name" value="Flagellar_basal_body_rod_CS"/>
</dbReference>
<evidence type="ECO:0000256" key="4">
    <source>
        <dbReference type="ARBA" id="ARBA00023143"/>
    </source>
</evidence>
<comment type="subcellular location">
    <subcellularLocation>
        <location evidence="1 5">Bacterial flagellum basal body</location>
    </subcellularLocation>
</comment>
<keyword evidence="11" id="KW-0282">Flagellum</keyword>
<sequence length="525" mass="54784">MMRSMYAGVSGLKAHQTRMDIVGNNIANVNTTGYKASRATFKEMISQTLQGAKAAQDNRGGMNPQQVGLGVMLGSIDTDLTQGNLQSTGRGDDLAIAGNGYFVVNDGSQNYYTRAGALTTDNQGNLVNSSNGYIMQGWMADDYGNINTSGEPEGLLIPVGATMSPQATANAYFQGNFDSNTAGGTNWTSTINIFDSLGEMHTVTVDFTRQVQSPPTTGTIDFGAWTLQADAGSPDADLNGITFAFGADTDTGPAYSYDPDSKTFTFTGDWDGSSVAAPTIAQLEGFINGQLGAGSVTLTTTGTYDAADLADADDLKMSAPADNRWNYTVDVSDGSINSGGSGSISFNPDGTISSGGTSNINFDPAGGAAAGQEVTLDFSEITQSSASTKEEENKTSVTKKRADGHSMGSLQSYSINSAGELIGGFSNGLKRKLGQLAISSFTNPAGLTREGGSLYSESQNSGMAQIGTASTLGRGKIVAGNLEMSNANLSDQFTDMITTQRGFQANSKIITTTDEMLQELVNLKR</sequence>
<evidence type="ECO:0000256" key="1">
    <source>
        <dbReference type="ARBA" id="ARBA00004117"/>
    </source>
</evidence>
<dbReference type="KEGG" id="ifn:GM661_02710"/>
<dbReference type="PANTHER" id="PTHR30435">
    <property type="entry name" value="FLAGELLAR PROTEIN"/>
    <property type="match status" value="1"/>
</dbReference>
<comment type="similarity">
    <text evidence="2 5">Belongs to the flagella basal body rod proteins family.</text>
</comment>
<dbReference type="GO" id="GO:0071978">
    <property type="term" value="P:bacterial-type flagellum-dependent swarming motility"/>
    <property type="evidence" value="ECO:0007669"/>
    <property type="project" value="TreeGrafter"/>
</dbReference>
<evidence type="ECO:0000259" key="7">
    <source>
        <dbReference type="Pfam" id="PF00460"/>
    </source>
</evidence>
<dbReference type="InterPro" id="IPR037925">
    <property type="entry name" value="FlgE/F/G-like"/>
</dbReference>
<dbReference type="NCBIfam" id="TIGR03506">
    <property type="entry name" value="FlgEFG_subfam"/>
    <property type="match status" value="2"/>
</dbReference>
<dbReference type="InterPro" id="IPR010930">
    <property type="entry name" value="Flg_bb/hook_C_dom"/>
</dbReference>
<feature type="region of interest" description="Disordered" evidence="6">
    <location>
        <begin position="382"/>
        <end position="406"/>
    </location>
</feature>
<dbReference type="PROSITE" id="PS00588">
    <property type="entry name" value="FLAGELLA_BB_ROD"/>
    <property type="match status" value="1"/>
</dbReference>
<name>A0A8A7KFM8_9FIRM</name>
<dbReference type="EMBL" id="CP046640">
    <property type="protein sequence ID" value="QTL96964.1"/>
    <property type="molecule type" value="Genomic_DNA"/>
</dbReference>
<proteinExistence type="inferred from homology"/>
<evidence type="ECO:0000259" key="8">
    <source>
        <dbReference type="Pfam" id="PF06429"/>
    </source>
</evidence>
<dbReference type="SUPFAM" id="SSF117143">
    <property type="entry name" value="Flagellar hook protein flgE"/>
    <property type="match status" value="2"/>
</dbReference>
<dbReference type="GO" id="GO:0009425">
    <property type="term" value="C:bacterial-type flagellum basal body"/>
    <property type="evidence" value="ECO:0007669"/>
    <property type="project" value="UniProtKB-SubCell"/>
</dbReference>
<evidence type="ECO:0000256" key="2">
    <source>
        <dbReference type="ARBA" id="ARBA00009677"/>
    </source>
</evidence>
<reference evidence="11" key="1">
    <citation type="submission" date="2019-12" db="EMBL/GenBank/DDBJ databases">
        <authorList>
            <person name="zhang j."/>
            <person name="sun C.M."/>
        </authorList>
    </citation>
    <scope>NUCLEOTIDE SEQUENCE</scope>
    <source>
        <strain evidence="11">NS-1</strain>
    </source>
</reference>
<gene>
    <name evidence="11" type="ORF">GM661_02710</name>
</gene>
<dbReference type="Pfam" id="PF06429">
    <property type="entry name" value="Flg_bbr_C"/>
    <property type="match status" value="1"/>
</dbReference>
<dbReference type="Gene3D" id="2.60.98.20">
    <property type="entry name" value="Flagellar hook protein FlgE"/>
    <property type="match status" value="2"/>
</dbReference>
<dbReference type="Pfam" id="PF07559">
    <property type="entry name" value="FlgE_D2"/>
    <property type="match status" value="1"/>
</dbReference>
<keyword evidence="11" id="KW-0966">Cell projection</keyword>
<dbReference type="InterPro" id="IPR011491">
    <property type="entry name" value="FlgE_D2"/>
</dbReference>
<dbReference type="Pfam" id="PF22692">
    <property type="entry name" value="LlgE_F_G_D1"/>
    <property type="match status" value="1"/>
</dbReference>
<evidence type="ECO:0000259" key="10">
    <source>
        <dbReference type="Pfam" id="PF22692"/>
    </source>
</evidence>
<evidence type="ECO:0000256" key="5">
    <source>
        <dbReference type="RuleBase" id="RU362116"/>
    </source>
</evidence>
<feature type="compositionally biased region" description="Basic and acidic residues" evidence="6">
    <location>
        <begin position="388"/>
        <end position="404"/>
    </location>
</feature>
<dbReference type="RefSeq" id="WP_230868632.1">
    <property type="nucleotide sequence ID" value="NZ_CP046640.1"/>
</dbReference>
<feature type="domain" description="Flagellar hook protein FlgE/F/G-like D1" evidence="10">
    <location>
        <begin position="95"/>
        <end position="145"/>
    </location>
</feature>
<dbReference type="PANTHER" id="PTHR30435:SF1">
    <property type="entry name" value="FLAGELLAR HOOK PROTEIN FLGE"/>
    <property type="match status" value="1"/>
</dbReference>
<feature type="domain" description="Flagellar basal body rod protein N-terminal" evidence="7">
    <location>
        <begin position="5"/>
        <end position="35"/>
    </location>
</feature>
<keyword evidence="4 5" id="KW-0975">Bacterial flagellum</keyword>
<evidence type="ECO:0000313" key="11">
    <source>
        <dbReference type="EMBL" id="QTL96964.1"/>
    </source>
</evidence>
<comment type="function">
    <text evidence="5">A flexible structure which links the flagellar filament to the drive apparatus in the basal body.</text>
</comment>
<dbReference type="InterPro" id="IPR020013">
    <property type="entry name" value="Flagellar_FlgE/F/G"/>
</dbReference>
<dbReference type="GO" id="GO:0009424">
    <property type="term" value="C:bacterial-type flagellum hook"/>
    <property type="evidence" value="ECO:0007669"/>
    <property type="project" value="TreeGrafter"/>
</dbReference>
<keyword evidence="12" id="KW-1185">Reference proteome</keyword>
<evidence type="ECO:0000256" key="3">
    <source>
        <dbReference type="ARBA" id="ARBA00019015"/>
    </source>
</evidence>